<dbReference type="KEGG" id="tml:GSTUM_00000169001"/>
<dbReference type="InParanoid" id="D5G4Z4"/>
<dbReference type="EMBL" id="FN429993">
    <property type="protein sequence ID" value="CAZ79587.1"/>
    <property type="molecule type" value="Genomic_DNA"/>
</dbReference>
<accession>D5G4Z4</accession>
<gene>
    <name evidence="1" type="ORF">GSTUM_00000169001</name>
</gene>
<organism evidence="1 2">
    <name type="scientific">Tuber melanosporum (strain Mel28)</name>
    <name type="common">Perigord black truffle</name>
    <dbReference type="NCBI Taxonomy" id="656061"/>
    <lineage>
        <taxon>Eukaryota</taxon>
        <taxon>Fungi</taxon>
        <taxon>Dikarya</taxon>
        <taxon>Ascomycota</taxon>
        <taxon>Pezizomycotina</taxon>
        <taxon>Pezizomycetes</taxon>
        <taxon>Pezizales</taxon>
        <taxon>Tuberaceae</taxon>
        <taxon>Tuber</taxon>
    </lineage>
</organism>
<name>D5G4Z4_TUBMM</name>
<evidence type="ECO:0000313" key="1">
    <source>
        <dbReference type="EMBL" id="CAZ79587.1"/>
    </source>
</evidence>
<reference evidence="1 2" key="1">
    <citation type="journal article" date="2010" name="Nature">
        <title>Perigord black truffle genome uncovers evolutionary origins and mechanisms of symbiosis.</title>
        <authorList>
            <person name="Martin F."/>
            <person name="Kohler A."/>
            <person name="Murat C."/>
            <person name="Balestrini R."/>
            <person name="Coutinho P.M."/>
            <person name="Jaillon O."/>
            <person name="Montanini B."/>
            <person name="Morin E."/>
            <person name="Noel B."/>
            <person name="Percudani R."/>
            <person name="Porcel B."/>
            <person name="Rubini A."/>
            <person name="Amicucci A."/>
            <person name="Amselem J."/>
            <person name="Anthouard V."/>
            <person name="Arcioni S."/>
            <person name="Artiguenave F."/>
            <person name="Aury J.M."/>
            <person name="Ballario P."/>
            <person name="Bolchi A."/>
            <person name="Brenna A."/>
            <person name="Brun A."/>
            <person name="Buee M."/>
            <person name="Cantarel B."/>
            <person name="Chevalier G."/>
            <person name="Couloux A."/>
            <person name="Da Silva C."/>
            <person name="Denoeud F."/>
            <person name="Duplessis S."/>
            <person name="Ghignone S."/>
            <person name="Hilselberger B."/>
            <person name="Iotti M."/>
            <person name="Marcais B."/>
            <person name="Mello A."/>
            <person name="Miranda M."/>
            <person name="Pacioni G."/>
            <person name="Quesneville H."/>
            <person name="Riccioni C."/>
            <person name="Ruotolo R."/>
            <person name="Splivallo R."/>
            <person name="Stocchi V."/>
            <person name="Tisserant E."/>
            <person name="Viscomi A.R."/>
            <person name="Zambonelli A."/>
            <person name="Zampieri E."/>
            <person name="Henrissat B."/>
            <person name="Lebrun M.H."/>
            <person name="Paolocci F."/>
            <person name="Bonfante P."/>
            <person name="Ottonello S."/>
            <person name="Wincker P."/>
        </authorList>
    </citation>
    <scope>NUCLEOTIDE SEQUENCE [LARGE SCALE GENOMIC DNA]</scope>
    <source>
        <strain evidence="1 2">Mel28</strain>
    </source>
</reference>
<evidence type="ECO:0000313" key="2">
    <source>
        <dbReference type="Proteomes" id="UP000006911"/>
    </source>
</evidence>
<keyword evidence="2" id="KW-1185">Reference proteome</keyword>
<proteinExistence type="predicted"/>
<protein>
    <submittedName>
        <fullName evidence="1">(Perigord truffle) hypothetical protein</fullName>
    </submittedName>
</protein>
<sequence length="15" mass="1855">MKLNILSRQWVTKTH</sequence>
<dbReference type="Proteomes" id="UP000006911">
    <property type="component" value="Unassembled WGS sequence"/>
</dbReference>
<dbReference type="HOGENOM" id="CLU_3434185_0_0_1"/>